<reference evidence="1 2" key="1">
    <citation type="submission" date="2024-01" db="EMBL/GenBank/DDBJ databases">
        <title>The complete chloroplast genome sequence of Lithospermum erythrorhizon: insights into the phylogenetic relationship among Boraginaceae species and the maternal lineages of purple gromwells.</title>
        <authorList>
            <person name="Okada T."/>
            <person name="Watanabe K."/>
        </authorList>
    </citation>
    <scope>NUCLEOTIDE SEQUENCE [LARGE SCALE GENOMIC DNA]</scope>
</reference>
<sequence>MNLAKNSQTRPEPRRLHSLAPASLTISREVDWKVVIPLLSPLTTLPDQIQCTTSSNNLVIDESRSTTGEAEKQKSTATVFKKWQHPASPFCYKPTTFVPFV</sequence>
<organism evidence="1 2">
    <name type="scientific">Lithospermum erythrorhizon</name>
    <name type="common">Purple gromwell</name>
    <name type="synonym">Lithospermum officinale var. erythrorhizon</name>
    <dbReference type="NCBI Taxonomy" id="34254"/>
    <lineage>
        <taxon>Eukaryota</taxon>
        <taxon>Viridiplantae</taxon>
        <taxon>Streptophyta</taxon>
        <taxon>Embryophyta</taxon>
        <taxon>Tracheophyta</taxon>
        <taxon>Spermatophyta</taxon>
        <taxon>Magnoliopsida</taxon>
        <taxon>eudicotyledons</taxon>
        <taxon>Gunneridae</taxon>
        <taxon>Pentapetalae</taxon>
        <taxon>asterids</taxon>
        <taxon>lamiids</taxon>
        <taxon>Boraginales</taxon>
        <taxon>Boraginaceae</taxon>
        <taxon>Boraginoideae</taxon>
        <taxon>Lithospermeae</taxon>
        <taxon>Lithospermum</taxon>
    </lineage>
</organism>
<evidence type="ECO:0000313" key="2">
    <source>
        <dbReference type="Proteomes" id="UP001454036"/>
    </source>
</evidence>
<proteinExistence type="predicted"/>
<dbReference type="EMBL" id="BAABME010008677">
    <property type="protein sequence ID" value="GAA0173597.1"/>
    <property type="molecule type" value="Genomic_DNA"/>
</dbReference>
<dbReference type="GO" id="GO:0005737">
    <property type="term" value="C:cytoplasm"/>
    <property type="evidence" value="ECO:0007669"/>
    <property type="project" value="TreeGrafter"/>
</dbReference>
<evidence type="ECO:0000313" key="1">
    <source>
        <dbReference type="EMBL" id="GAA0173597.1"/>
    </source>
</evidence>
<accession>A0AAV3RF23</accession>
<keyword evidence="2" id="KW-1185">Reference proteome</keyword>
<name>A0AAV3RF23_LITER</name>
<dbReference type="PANTHER" id="PTHR33912">
    <property type="entry name" value="OS01G0939400 PROTEIN"/>
    <property type="match status" value="1"/>
</dbReference>
<dbReference type="AlphaFoldDB" id="A0AAV3RF23"/>
<dbReference type="InterPro" id="IPR040381">
    <property type="entry name" value="At4g14450-like"/>
</dbReference>
<comment type="caution">
    <text evidence="1">The sequence shown here is derived from an EMBL/GenBank/DDBJ whole genome shotgun (WGS) entry which is preliminary data.</text>
</comment>
<dbReference type="GO" id="GO:0005634">
    <property type="term" value="C:nucleus"/>
    <property type="evidence" value="ECO:0007669"/>
    <property type="project" value="TreeGrafter"/>
</dbReference>
<dbReference type="Proteomes" id="UP001454036">
    <property type="component" value="Unassembled WGS sequence"/>
</dbReference>
<gene>
    <name evidence="1" type="ORF">LIER_27178</name>
</gene>
<protein>
    <submittedName>
        <fullName evidence="1">Uncharacterized protein</fullName>
    </submittedName>
</protein>
<dbReference type="PANTHER" id="PTHR33912:SF2">
    <property type="entry name" value="PUTATIVE-RELATED"/>
    <property type="match status" value="1"/>
</dbReference>